<reference evidence="1 2" key="1">
    <citation type="submission" date="2024-09" db="EMBL/GenBank/DDBJ databases">
        <authorList>
            <person name="Sun Q."/>
            <person name="Mori K."/>
        </authorList>
    </citation>
    <scope>NUCLEOTIDE SEQUENCE [LARGE SCALE GENOMIC DNA]</scope>
    <source>
        <strain evidence="1 2">CCM 7759</strain>
    </source>
</reference>
<protein>
    <submittedName>
        <fullName evidence="1">Uncharacterized protein</fullName>
    </submittedName>
</protein>
<gene>
    <name evidence="1" type="ORF">ACFFK0_03165</name>
</gene>
<sequence length="66" mass="7595">MEKSSYEIKYNDWFTIRMTSEREPMDETEFTKAALEAVLSDIVMRGNQGEAEGGIEELWGSVKIFV</sequence>
<evidence type="ECO:0000313" key="2">
    <source>
        <dbReference type="Proteomes" id="UP001589776"/>
    </source>
</evidence>
<dbReference type="EMBL" id="JBHLWN010000018">
    <property type="protein sequence ID" value="MFC0211456.1"/>
    <property type="molecule type" value="Genomic_DNA"/>
</dbReference>
<proteinExistence type="predicted"/>
<dbReference type="RefSeq" id="WP_377468436.1">
    <property type="nucleotide sequence ID" value="NZ_JBHLWN010000018.1"/>
</dbReference>
<accession>A0ABV6DFP9</accession>
<keyword evidence="2" id="KW-1185">Reference proteome</keyword>
<comment type="caution">
    <text evidence="1">The sequence shown here is derived from an EMBL/GenBank/DDBJ whole genome shotgun (WGS) entry which is preliminary data.</text>
</comment>
<dbReference type="Proteomes" id="UP001589776">
    <property type="component" value="Unassembled WGS sequence"/>
</dbReference>
<organism evidence="1 2">
    <name type="scientific">Paenibacillus chartarius</name>
    <dbReference type="NCBI Taxonomy" id="747481"/>
    <lineage>
        <taxon>Bacteria</taxon>
        <taxon>Bacillati</taxon>
        <taxon>Bacillota</taxon>
        <taxon>Bacilli</taxon>
        <taxon>Bacillales</taxon>
        <taxon>Paenibacillaceae</taxon>
        <taxon>Paenibacillus</taxon>
    </lineage>
</organism>
<evidence type="ECO:0000313" key="1">
    <source>
        <dbReference type="EMBL" id="MFC0211456.1"/>
    </source>
</evidence>
<name>A0ABV6DFP9_9BACL</name>